<organism evidence="1 2">
    <name type="scientific">Winslowiella toletana</name>
    <dbReference type="NCBI Taxonomy" id="92490"/>
    <lineage>
        <taxon>Bacteria</taxon>
        <taxon>Pseudomonadati</taxon>
        <taxon>Pseudomonadota</taxon>
        <taxon>Gammaproteobacteria</taxon>
        <taxon>Enterobacterales</taxon>
        <taxon>Erwiniaceae</taxon>
        <taxon>Winslowiella</taxon>
    </lineage>
</organism>
<keyword evidence="2" id="KW-1185">Reference proteome</keyword>
<dbReference type="Proteomes" id="UP001195624">
    <property type="component" value="Unassembled WGS sequence"/>
</dbReference>
<accession>A0ABS4P9I4</accession>
<name>A0ABS4P9I4_9GAMM</name>
<protein>
    <submittedName>
        <fullName evidence="1">Uncharacterized protein</fullName>
    </submittedName>
</protein>
<proteinExistence type="predicted"/>
<reference evidence="1 2" key="1">
    <citation type="submission" date="2021-03" db="EMBL/GenBank/DDBJ databases">
        <authorList>
            <person name="D'Agostino P."/>
            <person name="Huntemann M."/>
            <person name="Clum A."/>
            <person name="Spunde A."/>
            <person name="Palaniappan K."/>
            <person name="Ritter S."/>
            <person name="Mikhailova N."/>
            <person name="Chen I.-M."/>
            <person name="Stamatis D."/>
            <person name="Reddy T."/>
            <person name="O'Malley R."/>
            <person name="Daum C."/>
            <person name="Shapiro N."/>
            <person name="Ivanova N."/>
            <person name="Kyrpides N."/>
            <person name="Woyke T."/>
        </authorList>
    </citation>
    <scope>NUCLEOTIDE SEQUENCE [LARGE SCALE GENOMIC DNA]</scope>
    <source>
        <strain evidence="1 2">WS4403</strain>
    </source>
</reference>
<dbReference type="EMBL" id="JAGGMQ010000001">
    <property type="protein sequence ID" value="MBP2168775.1"/>
    <property type="molecule type" value="Genomic_DNA"/>
</dbReference>
<comment type="caution">
    <text evidence="1">The sequence shown here is derived from an EMBL/GenBank/DDBJ whole genome shotgun (WGS) entry which is preliminary data.</text>
</comment>
<gene>
    <name evidence="1" type="ORF">J2125_001967</name>
</gene>
<sequence length="69" mass="7596">MTINKLPLFVSLLLFSGLVRAEYTVSFSGEKYHAEIKFLCDEGNVSCDKVSLKSVSLKNGSAIKLNGKR</sequence>
<evidence type="ECO:0000313" key="1">
    <source>
        <dbReference type="EMBL" id="MBP2168775.1"/>
    </source>
</evidence>
<evidence type="ECO:0000313" key="2">
    <source>
        <dbReference type="Proteomes" id="UP001195624"/>
    </source>
</evidence>
<reference evidence="2" key="2">
    <citation type="submission" date="2023-07" db="EMBL/GenBank/DDBJ databases">
        <title>Genome mining of underrepresented organisms for secondary metabolites.</title>
        <authorList>
            <person name="D'Agostino P.M."/>
        </authorList>
    </citation>
    <scope>NUCLEOTIDE SEQUENCE [LARGE SCALE GENOMIC DNA]</scope>
    <source>
        <strain evidence="2">WS4403</strain>
    </source>
</reference>